<keyword evidence="4" id="KW-1185">Reference proteome</keyword>
<evidence type="ECO:0000256" key="1">
    <source>
        <dbReference type="SAM" id="MobiDB-lite"/>
    </source>
</evidence>
<comment type="caution">
    <text evidence="3">The sequence shown here is derived from an EMBL/GenBank/DDBJ whole genome shotgun (WGS) entry which is preliminary data.</text>
</comment>
<evidence type="ECO:0000313" key="4">
    <source>
        <dbReference type="Proteomes" id="UP000799777"/>
    </source>
</evidence>
<feature type="chain" id="PRO_5040180985" evidence="2">
    <location>
        <begin position="21"/>
        <end position="258"/>
    </location>
</feature>
<organism evidence="3 4">
    <name type="scientific">Setomelanomma holmii</name>
    <dbReference type="NCBI Taxonomy" id="210430"/>
    <lineage>
        <taxon>Eukaryota</taxon>
        <taxon>Fungi</taxon>
        <taxon>Dikarya</taxon>
        <taxon>Ascomycota</taxon>
        <taxon>Pezizomycotina</taxon>
        <taxon>Dothideomycetes</taxon>
        <taxon>Pleosporomycetidae</taxon>
        <taxon>Pleosporales</taxon>
        <taxon>Pleosporineae</taxon>
        <taxon>Phaeosphaeriaceae</taxon>
        <taxon>Setomelanomma</taxon>
    </lineage>
</organism>
<keyword evidence="2" id="KW-0732">Signal</keyword>
<evidence type="ECO:0000256" key="2">
    <source>
        <dbReference type="SAM" id="SignalP"/>
    </source>
</evidence>
<accession>A0A9P4HIP0</accession>
<reference evidence="3" key="1">
    <citation type="journal article" date="2020" name="Stud. Mycol.">
        <title>101 Dothideomycetes genomes: a test case for predicting lifestyles and emergence of pathogens.</title>
        <authorList>
            <person name="Haridas S."/>
            <person name="Albert R."/>
            <person name="Binder M."/>
            <person name="Bloem J."/>
            <person name="Labutti K."/>
            <person name="Salamov A."/>
            <person name="Andreopoulos B."/>
            <person name="Baker S."/>
            <person name="Barry K."/>
            <person name="Bills G."/>
            <person name="Bluhm B."/>
            <person name="Cannon C."/>
            <person name="Castanera R."/>
            <person name="Culley D."/>
            <person name="Daum C."/>
            <person name="Ezra D."/>
            <person name="Gonzalez J."/>
            <person name="Henrissat B."/>
            <person name="Kuo A."/>
            <person name="Liang C."/>
            <person name="Lipzen A."/>
            <person name="Lutzoni F."/>
            <person name="Magnuson J."/>
            <person name="Mondo S."/>
            <person name="Nolan M."/>
            <person name="Ohm R."/>
            <person name="Pangilinan J."/>
            <person name="Park H.-J."/>
            <person name="Ramirez L."/>
            <person name="Alfaro M."/>
            <person name="Sun H."/>
            <person name="Tritt A."/>
            <person name="Yoshinaga Y."/>
            <person name="Zwiers L.-H."/>
            <person name="Turgeon B."/>
            <person name="Goodwin S."/>
            <person name="Spatafora J."/>
            <person name="Crous P."/>
            <person name="Grigoriev I."/>
        </authorList>
    </citation>
    <scope>NUCLEOTIDE SEQUENCE</scope>
    <source>
        <strain evidence="3">CBS 110217</strain>
    </source>
</reference>
<name>A0A9P4HIP0_9PLEO</name>
<dbReference type="EMBL" id="ML978156">
    <property type="protein sequence ID" value="KAF2035860.1"/>
    <property type="molecule type" value="Genomic_DNA"/>
</dbReference>
<feature type="region of interest" description="Disordered" evidence="1">
    <location>
        <begin position="183"/>
        <end position="207"/>
    </location>
</feature>
<sequence length="258" mass="26667">MSRLYAASTLLLLSLPQGFAAPVAQDLPDIGLPPFQLLNATAAAVGPTAPTTGEVTIQIAPSEPIVPGITEPAQVPSDMSDLTGGVLADEPQITSLDPDIDDGTWLDPNAFENELSDPVPQPLTIPLETPIVNSSGPEASAEVSAEASVDPIAVDPNLPLDWESFGSPDDSVGNELVDPLPLPTPIPEPTPIPFGDDALDPVLPTDWDPDIPTIDSIASVLVDPVPAASPVPIEPRISDDIGPKAFSDNTADADLPPN</sequence>
<gene>
    <name evidence="3" type="ORF">EK21DRAFT_84257</name>
</gene>
<dbReference type="AlphaFoldDB" id="A0A9P4HIP0"/>
<feature type="compositionally biased region" description="Pro residues" evidence="1">
    <location>
        <begin position="183"/>
        <end position="192"/>
    </location>
</feature>
<proteinExistence type="predicted"/>
<feature type="signal peptide" evidence="2">
    <location>
        <begin position="1"/>
        <end position="20"/>
    </location>
</feature>
<dbReference type="Proteomes" id="UP000799777">
    <property type="component" value="Unassembled WGS sequence"/>
</dbReference>
<evidence type="ECO:0000313" key="3">
    <source>
        <dbReference type="EMBL" id="KAF2035860.1"/>
    </source>
</evidence>
<feature type="region of interest" description="Disordered" evidence="1">
    <location>
        <begin position="229"/>
        <end position="258"/>
    </location>
</feature>
<protein>
    <submittedName>
        <fullName evidence="3">Uncharacterized protein</fullName>
    </submittedName>
</protein>